<reference evidence="2 3" key="1">
    <citation type="submission" date="2014-04" db="EMBL/GenBank/DDBJ databases">
        <authorList>
            <consortium name="DOE Joint Genome Institute"/>
            <person name="Kuo A."/>
            <person name="Kohler A."/>
            <person name="Costa M.D."/>
            <person name="Nagy L.G."/>
            <person name="Floudas D."/>
            <person name="Copeland A."/>
            <person name="Barry K.W."/>
            <person name="Cichocki N."/>
            <person name="Veneault-Fourrey C."/>
            <person name="LaButti K."/>
            <person name="Lindquist E.A."/>
            <person name="Lipzen A."/>
            <person name="Lundell T."/>
            <person name="Morin E."/>
            <person name="Murat C."/>
            <person name="Sun H."/>
            <person name="Tunlid A."/>
            <person name="Henrissat B."/>
            <person name="Grigoriev I.V."/>
            <person name="Hibbett D.S."/>
            <person name="Martin F."/>
            <person name="Nordberg H.P."/>
            <person name="Cantor M.N."/>
            <person name="Hua S.X."/>
        </authorList>
    </citation>
    <scope>NUCLEOTIDE SEQUENCE [LARGE SCALE GENOMIC DNA]</scope>
    <source>
        <strain evidence="2 3">441</strain>
    </source>
</reference>
<gene>
    <name evidence="2" type="ORF">PISMIDRAFT_676330</name>
</gene>
<evidence type="ECO:0000256" key="1">
    <source>
        <dbReference type="SAM" id="Phobius"/>
    </source>
</evidence>
<keyword evidence="1" id="KW-1133">Transmembrane helix</keyword>
<reference evidence="3" key="2">
    <citation type="submission" date="2015-01" db="EMBL/GenBank/DDBJ databases">
        <title>Evolutionary Origins and Diversification of the Mycorrhizal Mutualists.</title>
        <authorList>
            <consortium name="DOE Joint Genome Institute"/>
            <consortium name="Mycorrhizal Genomics Consortium"/>
            <person name="Kohler A."/>
            <person name="Kuo A."/>
            <person name="Nagy L.G."/>
            <person name="Floudas D."/>
            <person name="Copeland A."/>
            <person name="Barry K.W."/>
            <person name="Cichocki N."/>
            <person name="Veneault-Fourrey C."/>
            <person name="LaButti K."/>
            <person name="Lindquist E.A."/>
            <person name="Lipzen A."/>
            <person name="Lundell T."/>
            <person name="Morin E."/>
            <person name="Murat C."/>
            <person name="Riley R."/>
            <person name="Ohm R."/>
            <person name="Sun H."/>
            <person name="Tunlid A."/>
            <person name="Henrissat B."/>
            <person name="Grigoriev I.V."/>
            <person name="Hibbett D.S."/>
            <person name="Martin F."/>
        </authorList>
    </citation>
    <scope>NUCLEOTIDE SEQUENCE [LARGE SCALE GENOMIC DNA]</scope>
    <source>
        <strain evidence="3">441</strain>
    </source>
</reference>
<keyword evidence="1" id="KW-0472">Membrane</keyword>
<dbReference type="AlphaFoldDB" id="A0A0D0A267"/>
<dbReference type="GO" id="GO:0005737">
    <property type="term" value="C:cytoplasm"/>
    <property type="evidence" value="ECO:0007669"/>
    <property type="project" value="TreeGrafter"/>
</dbReference>
<evidence type="ECO:0000313" key="2">
    <source>
        <dbReference type="EMBL" id="KIK26183.1"/>
    </source>
</evidence>
<dbReference type="PANTHER" id="PTHR13325">
    <property type="entry name" value="PROTEASE M50 MEMBRANE-BOUND TRANSCRIPTION FACTOR SITE 2 PROTEASE"/>
    <property type="match status" value="1"/>
</dbReference>
<dbReference type="PRINTS" id="PR01000">
    <property type="entry name" value="SREBPS2PTASE"/>
</dbReference>
<dbReference type="HOGENOM" id="CLU_1240561_0_0_1"/>
<dbReference type="OrthoDB" id="7694678at2759"/>
<dbReference type="EMBL" id="KN833703">
    <property type="protein sequence ID" value="KIK26183.1"/>
    <property type="molecule type" value="Genomic_DNA"/>
</dbReference>
<dbReference type="InterPro" id="IPR001193">
    <property type="entry name" value="MBTPS2"/>
</dbReference>
<proteinExistence type="predicted"/>
<dbReference type="GO" id="GO:1905897">
    <property type="term" value="P:regulation of response to endoplasmic reticulum stress"/>
    <property type="evidence" value="ECO:0007669"/>
    <property type="project" value="TreeGrafter"/>
</dbReference>
<name>A0A0D0A267_9AGAM</name>
<keyword evidence="1" id="KW-0812">Transmembrane</keyword>
<organism evidence="2 3">
    <name type="scientific">Pisolithus microcarpus 441</name>
    <dbReference type="NCBI Taxonomy" id="765257"/>
    <lineage>
        <taxon>Eukaryota</taxon>
        <taxon>Fungi</taxon>
        <taxon>Dikarya</taxon>
        <taxon>Basidiomycota</taxon>
        <taxon>Agaricomycotina</taxon>
        <taxon>Agaricomycetes</taxon>
        <taxon>Agaricomycetidae</taxon>
        <taxon>Boletales</taxon>
        <taxon>Sclerodermatineae</taxon>
        <taxon>Pisolithaceae</taxon>
        <taxon>Pisolithus</taxon>
    </lineage>
</organism>
<feature type="transmembrane region" description="Helical" evidence="1">
    <location>
        <begin position="80"/>
        <end position="101"/>
    </location>
</feature>
<protein>
    <recommendedName>
        <fullName evidence="4">Endopeptidase S2P</fullName>
    </recommendedName>
</protein>
<keyword evidence="3" id="KW-1185">Reference proteome</keyword>
<dbReference type="GO" id="GO:0031293">
    <property type="term" value="P:membrane protein intracellular domain proteolysis"/>
    <property type="evidence" value="ECO:0007669"/>
    <property type="project" value="TreeGrafter"/>
</dbReference>
<dbReference type="GO" id="GO:0004222">
    <property type="term" value="F:metalloendopeptidase activity"/>
    <property type="evidence" value="ECO:0007669"/>
    <property type="project" value="InterPro"/>
</dbReference>
<dbReference type="STRING" id="765257.A0A0D0A267"/>
<evidence type="ECO:0000313" key="3">
    <source>
        <dbReference type="Proteomes" id="UP000054018"/>
    </source>
</evidence>
<dbReference type="PANTHER" id="PTHR13325:SF3">
    <property type="entry name" value="MEMBRANE-BOUND TRANSCRIPTION FACTOR SITE-2 PROTEASE"/>
    <property type="match status" value="1"/>
</dbReference>
<dbReference type="Proteomes" id="UP000054018">
    <property type="component" value="Unassembled WGS sequence"/>
</dbReference>
<dbReference type="GO" id="GO:0016020">
    <property type="term" value="C:membrane"/>
    <property type="evidence" value="ECO:0007669"/>
    <property type="project" value="InterPro"/>
</dbReference>
<evidence type="ECO:0008006" key="4">
    <source>
        <dbReference type="Google" id="ProtNLM"/>
    </source>
</evidence>
<feature type="transmembrane region" description="Helical" evidence="1">
    <location>
        <begin position="113"/>
        <end position="132"/>
    </location>
</feature>
<sequence>MAWASFNRSPSSLVKRGLESEVGGLTPTLAGNGAFSVRAIIPGVTVPLSHLPIILVALCVCQIVHEVGHAIAAATRRVPILFSGFAVTVVFPSFFVAFPVIRLERLQAVDRLRVTAAGCFHNFAFWCLLYLATWTKIGTFLSEFFFEDVSHLGKVVVGVHPDSPLRNHIPSGAIVTMLDDTTLSVTGIASSSDPWDEFLLSPSIPAATRGWCFEKSGLANTSS</sequence>
<accession>A0A0D0A267</accession>
<feature type="transmembrane region" description="Helical" evidence="1">
    <location>
        <begin position="48"/>
        <end position="68"/>
    </location>
</feature>